<feature type="chain" id="PRO_5040120487" evidence="1">
    <location>
        <begin position="18"/>
        <end position="431"/>
    </location>
</feature>
<reference evidence="2" key="1">
    <citation type="journal article" date="2021" name="IMA Fungus">
        <title>Genomic characterization of three marine fungi, including Emericellopsis atlantica sp. nov. with signatures of a generalist lifestyle and marine biomass degradation.</title>
        <authorList>
            <person name="Hagestad O.C."/>
            <person name="Hou L."/>
            <person name="Andersen J.H."/>
            <person name="Hansen E.H."/>
            <person name="Altermark B."/>
            <person name="Li C."/>
            <person name="Kuhnert E."/>
            <person name="Cox R.J."/>
            <person name="Crous P.W."/>
            <person name="Spatafora J.W."/>
            <person name="Lail K."/>
            <person name="Amirebrahimi M."/>
            <person name="Lipzen A."/>
            <person name="Pangilinan J."/>
            <person name="Andreopoulos W."/>
            <person name="Hayes R.D."/>
            <person name="Ng V."/>
            <person name="Grigoriev I.V."/>
            <person name="Jackson S.A."/>
            <person name="Sutton T.D.S."/>
            <person name="Dobson A.D.W."/>
            <person name="Rama T."/>
        </authorList>
    </citation>
    <scope>NUCLEOTIDE SEQUENCE</scope>
    <source>
        <strain evidence="2">TRa018bII</strain>
    </source>
</reference>
<proteinExistence type="predicted"/>
<dbReference type="AlphaFoldDB" id="A0A9P7YQS5"/>
<dbReference type="EMBL" id="MU251372">
    <property type="protein sequence ID" value="KAG9238253.1"/>
    <property type="molecule type" value="Genomic_DNA"/>
</dbReference>
<evidence type="ECO:0000256" key="1">
    <source>
        <dbReference type="SAM" id="SignalP"/>
    </source>
</evidence>
<evidence type="ECO:0000313" key="2">
    <source>
        <dbReference type="EMBL" id="KAG9238253.1"/>
    </source>
</evidence>
<keyword evidence="1" id="KW-0732">Signal</keyword>
<protein>
    <submittedName>
        <fullName evidence="2">Uncharacterized protein</fullName>
    </submittedName>
</protein>
<organism evidence="2 3">
    <name type="scientific">Amylocarpus encephaloides</name>
    <dbReference type="NCBI Taxonomy" id="45428"/>
    <lineage>
        <taxon>Eukaryota</taxon>
        <taxon>Fungi</taxon>
        <taxon>Dikarya</taxon>
        <taxon>Ascomycota</taxon>
        <taxon>Pezizomycotina</taxon>
        <taxon>Leotiomycetes</taxon>
        <taxon>Helotiales</taxon>
        <taxon>Helotiales incertae sedis</taxon>
        <taxon>Amylocarpus</taxon>
    </lineage>
</organism>
<evidence type="ECO:0000313" key="3">
    <source>
        <dbReference type="Proteomes" id="UP000824998"/>
    </source>
</evidence>
<keyword evidence="3" id="KW-1185">Reference proteome</keyword>
<dbReference type="OrthoDB" id="4526936at2759"/>
<dbReference type="Proteomes" id="UP000824998">
    <property type="component" value="Unassembled WGS sequence"/>
</dbReference>
<comment type="caution">
    <text evidence="2">The sequence shown here is derived from an EMBL/GenBank/DDBJ whole genome shotgun (WGS) entry which is preliminary data.</text>
</comment>
<sequence length="431" mass="44474">MLKHLTILPLLTTLIASSPTIKQVDDRGLLTNPLDGAPISVGPITVDLSIATALEAALAGVTTSVIDHSIRLALAIWLNGPGSGYCHDRYICDILQQWCTGPPKYYLPQQTRSALEALLNLDVVVSGAGGCIPFFNGWIKRNHTVVHGCGNNGSGCSCSCLPPTSRDLLSGFVELNLDLEINILAALRLCAAGGIAELLTLQARAQLLAWLALDSCPLDIQLILLVRSWLKIGTGVTAPGSAGSGLQLSAFTGAILNLPVLNLIGTPGCNTCLTPLAQGNITQFCRGSSYRNSTMATYLTRCTTNSSSSSLSLGVILELLAFLTPSSCPLDPGLIAALLVWLSLGSANEPAVTLSAVILNQIRVLLGVNVNLSPVLGGALRVVGGGLPGVLGVDARAELVTALLGIGADVNLGLDSGAVGGILGWLLGVVV</sequence>
<gene>
    <name evidence="2" type="ORF">BJ875DRAFT_513365</name>
</gene>
<name>A0A9P7YQS5_9HELO</name>
<accession>A0A9P7YQS5</accession>
<feature type="signal peptide" evidence="1">
    <location>
        <begin position="1"/>
        <end position="17"/>
    </location>
</feature>